<feature type="domain" description="Isochorismatase-like" evidence="3">
    <location>
        <begin position="50"/>
        <end position="249"/>
    </location>
</feature>
<dbReference type="Proteomes" id="UP000198287">
    <property type="component" value="Unassembled WGS sequence"/>
</dbReference>
<dbReference type="PANTHER" id="PTHR43540">
    <property type="entry name" value="PEROXYUREIDOACRYLATE/UREIDOACRYLATE AMIDOHYDROLASE-RELATED"/>
    <property type="match status" value="1"/>
</dbReference>
<name>A0A226DE58_FOLCA</name>
<protein>
    <submittedName>
        <fullName evidence="4">Peroxyureidoacrylate/ureidoacrylate amidohydrolase RutB</fullName>
    </submittedName>
</protein>
<comment type="similarity">
    <text evidence="1">Belongs to the isochorismatase family.</text>
</comment>
<dbReference type="Pfam" id="PF00857">
    <property type="entry name" value="Isochorismatase"/>
    <property type="match status" value="1"/>
</dbReference>
<dbReference type="AlphaFoldDB" id="A0A226DE58"/>
<dbReference type="SUPFAM" id="SSF52499">
    <property type="entry name" value="Isochorismatase-like hydrolases"/>
    <property type="match status" value="1"/>
</dbReference>
<dbReference type="InterPro" id="IPR000868">
    <property type="entry name" value="Isochorismatase-like_dom"/>
</dbReference>
<organism evidence="4 5">
    <name type="scientific">Folsomia candida</name>
    <name type="common">Springtail</name>
    <dbReference type="NCBI Taxonomy" id="158441"/>
    <lineage>
        <taxon>Eukaryota</taxon>
        <taxon>Metazoa</taxon>
        <taxon>Ecdysozoa</taxon>
        <taxon>Arthropoda</taxon>
        <taxon>Hexapoda</taxon>
        <taxon>Collembola</taxon>
        <taxon>Entomobryomorpha</taxon>
        <taxon>Isotomoidea</taxon>
        <taxon>Isotomidae</taxon>
        <taxon>Proisotominae</taxon>
        <taxon>Folsomia</taxon>
    </lineage>
</organism>
<keyword evidence="5" id="KW-1185">Reference proteome</keyword>
<evidence type="ECO:0000256" key="2">
    <source>
        <dbReference type="ARBA" id="ARBA00022801"/>
    </source>
</evidence>
<dbReference type="InterPro" id="IPR036380">
    <property type="entry name" value="Isochorismatase-like_sf"/>
</dbReference>
<dbReference type="OMA" id="MRDTWNA"/>
<evidence type="ECO:0000256" key="1">
    <source>
        <dbReference type="ARBA" id="ARBA00006336"/>
    </source>
</evidence>
<sequence length="261" mass="29328">MGTRRLGHGTNYHWTEDAELVDLSLPQELTPIPVTIRTELKSVKVNVHETALVVIDMQNDFCEKGGWLDSLGLDWEKDRAPIPPLKRLIPDLRRKGVKIIWVNWGNRKDLANMYPNQMWTSYNVGNGSGLGYGDLNKQGSPILEKASWGSEVVEGLKVEQNQEDILVDKHRFSGFWDTPLDSILKNFGIRNILFAGVNTDQCVLHTLADANFLGYGCIMVKDCVATTSPDYCADATFYNVKGSFGFLTNSDWVIEAFNKVE</sequence>
<dbReference type="OrthoDB" id="167809at2759"/>
<dbReference type="Gene3D" id="3.40.50.850">
    <property type="entry name" value="Isochorismatase-like"/>
    <property type="match status" value="1"/>
</dbReference>
<dbReference type="STRING" id="158441.A0A226DE58"/>
<proteinExistence type="inferred from homology"/>
<reference evidence="4 5" key="1">
    <citation type="submission" date="2015-12" db="EMBL/GenBank/DDBJ databases">
        <title>The genome of Folsomia candida.</title>
        <authorList>
            <person name="Faddeeva A."/>
            <person name="Derks M.F."/>
            <person name="Anvar Y."/>
            <person name="Smit S."/>
            <person name="Van Straalen N."/>
            <person name="Roelofs D."/>
        </authorList>
    </citation>
    <scope>NUCLEOTIDE SEQUENCE [LARGE SCALE GENOMIC DNA]</scope>
    <source>
        <strain evidence="4 5">VU population</strain>
        <tissue evidence="4">Whole body</tissue>
    </source>
</reference>
<keyword evidence="2 4" id="KW-0378">Hydrolase</keyword>
<dbReference type="InterPro" id="IPR050272">
    <property type="entry name" value="Isochorismatase-like_hydrls"/>
</dbReference>
<accession>A0A226DE58</accession>
<dbReference type="CDD" id="cd00431">
    <property type="entry name" value="cysteine_hydrolases"/>
    <property type="match status" value="1"/>
</dbReference>
<evidence type="ECO:0000313" key="5">
    <source>
        <dbReference type="Proteomes" id="UP000198287"/>
    </source>
</evidence>
<comment type="caution">
    <text evidence="4">The sequence shown here is derived from an EMBL/GenBank/DDBJ whole genome shotgun (WGS) entry which is preliminary data.</text>
</comment>
<gene>
    <name evidence="4" type="ORF">Fcan01_22299</name>
</gene>
<evidence type="ECO:0000259" key="3">
    <source>
        <dbReference type="Pfam" id="PF00857"/>
    </source>
</evidence>
<dbReference type="GO" id="GO:0016787">
    <property type="term" value="F:hydrolase activity"/>
    <property type="evidence" value="ECO:0007669"/>
    <property type="project" value="UniProtKB-KW"/>
</dbReference>
<dbReference type="EMBL" id="LNIX01000024">
    <property type="protein sequence ID" value="OXA42871.1"/>
    <property type="molecule type" value="Genomic_DNA"/>
</dbReference>
<evidence type="ECO:0000313" key="4">
    <source>
        <dbReference type="EMBL" id="OXA42871.1"/>
    </source>
</evidence>